<name>I8IWG7_9BACL</name>
<keyword evidence="2" id="KW-0378">Hydrolase</keyword>
<dbReference type="InterPro" id="IPR050438">
    <property type="entry name" value="LMW_PTPase"/>
</dbReference>
<dbReference type="SMART" id="SM00226">
    <property type="entry name" value="LMWPc"/>
    <property type="match status" value="1"/>
</dbReference>
<proteinExistence type="inferred from homology"/>
<dbReference type="InterPro" id="IPR036196">
    <property type="entry name" value="Ptyr_pPase_sf"/>
</dbReference>
<dbReference type="EMBL" id="AKKV01000043">
    <property type="protein sequence ID" value="EIT83841.1"/>
    <property type="molecule type" value="Genomic_DNA"/>
</dbReference>
<comment type="similarity">
    <text evidence="1">Belongs to the low molecular weight phosphotyrosine protein phosphatase family.</text>
</comment>
<feature type="active site" evidence="4">
    <location>
        <position position="14"/>
    </location>
</feature>
<dbReference type="PANTHER" id="PTHR11717">
    <property type="entry name" value="LOW MOLECULAR WEIGHT PROTEIN TYROSINE PHOSPHATASE"/>
    <property type="match status" value="1"/>
</dbReference>
<dbReference type="Pfam" id="PF01451">
    <property type="entry name" value="LMWPc"/>
    <property type="match status" value="1"/>
</dbReference>
<sequence length="206" mass="23588">MKKIVFVCTGNTCRSPMAEALLKHHGGERFLVKSAGVYAAEGMEASEYAEQAIQEQGIAMDHSSQRISQELVQWADFVLTMTEQHKETLASLYPKERERVFTLKEFLAEDVPGKEKDEAELRAAYAEIELQRALYGFKWQRADDTEKEQIQQQFLQAIAPYEAKISELEGQQGSFDVIDPFGQGLAYYRETRNELEQLILKLMNKL</sequence>
<evidence type="ECO:0000256" key="1">
    <source>
        <dbReference type="ARBA" id="ARBA00011063"/>
    </source>
</evidence>
<evidence type="ECO:0000256" key="3">
    <source>
        <dbReference type="ARBA" id="ARBA00022912"/>
    </source>
</evidence>
<organism evidence="6 7">
    <name type="scientific">Fictibacillus macauensis ZFHKF-1</name>
    <dbReference type="NCBI Taxonomy" id="1196324"/>
    <lineage>
        <taxon>Bacteria</taxon>
        <taxon>Bacillati</taxon>
        <taxon>Bacillota</taxon>
        <taxon>Bacilli</taxon>
        <taxon>Bacillales</taxon>
        <taxon>Fictibacillaceae</taxon>
        <taxon>Fictibacillus</taxon>
    </lineage>
</organism>
<dbReference type="PRINTS" id="PR00719">
    <property type="entry name" value="LMWPTPASE"/>
</dbReference>
<dbReference type="STRING" id="1196324.A374_18474"/>
<keyword evidence="7" id="KW-1185">Reference proteome</keyword>
<feature type="domain" description="Phosphotyrosine protein phosphatase I" evidence="5">
    <location>
        <begin position="2"/>
        <end position="140"/>
    </location>
</feature>
<evidence type="ECO:0000259" key="5">
    <source>
        <dbReference type="SMART" id="SM00226"/>
    </source>
</evidence>
<dbReference type="RefSeq" id="WP_007203762.1">
    <property type="nucleotide sequence ID" value="NZ_AKKV01000043.1"/>
</dbReference>
<dbReference type="InterPro" id="IPR023485">
    <property type="entry name" value="Ptyr_pPase"/>
</dbReference>
<evidence type="ECO:0000313" key="6">
    <source>
        <dbReference type="EMBL" id="EIT83841.1"/>
    </source>
</evidence>
<feature type="active site" description="Nucleophile" evidence="4">
    <location>
        <position position="8"/>
    </location>
</feature>
<dbReference type="SUPFAM" id="SSF52788">
    <property type="entry name" value="Phosphotyrosine protein phosphatases I"/>
    <property type="match status" value="1"/>
</dbReference>
<reference evidence="6 7" key="1">
    <citation type="journal article" date="2012" name="J. Bacteriol.">
        <title>Genome of Bacillus macauensis ZFHKF-1, a Long-Chain-Forming Bacterium.</title>
        <authorList>
            <person name="Cai L."/>
            <person name="Zhang T."/>
        </authorList>
    </citation>
    <scope>NUCLEOTIDE SEQUENCE [LARGE SCALE GENOMIC DNA]</scope>
    <source>
        <strain evidence="6 7">ZFHKF-1</strain>
    </source>
</reference>
<dbReference type="InterPro" id="IPR017867">
    <property type="entry name" value="Tyr_phospatase_low_mol_wt"/>
</dbReference>
<protein>
    <submittedName>
        <fullName evidence="6">Protein tyrosine phosphatase</fullName>
    </submittedName>
</protein>
<dbReference type="Gene3D" id="3.40.50.2300">
    <property type="match status" value="1"/>
</dbReference>
<gene>
    <name evidence="6" type="ORF">A374_18474</name>
</gene>
<evidence type="ECO:0000313" key="7">
    <source>
        <dbReference type="Proteomes" id="UP000004080"/>
    </source>
</evidence>
<comment type="caution">
    <text evidence="6">The sequence shown here is derived from an EMBL/GenBank/DDBJ whole genome shotgun (WGS) entry which is preliminary data.</text>
</comment>
<evidence type="ECO:0000256" key="2">
    <source>
        <dbReference type="ARBA" id="ARBA00022801"/>
    </source>
</evidence>
<dbReference type="AlphaFoldDB" id="I8IWG7"/>
<dbReference type="GO" id="GO:0004725">
    <property type="term" value="F:protein tyrosine phosphatase activity"/>
    <property type="evidence" value="ECO:0007669"/>
    <property type="project" value="InterPro"/>
</dbReference>
<dbReference type="PANTHER" id="PTHR11717:SF31">
    <property type="entry name" value="LOW MOLECULAR WEIGHT PROTEIN-TYROSINE-PHOSPHATASE ETP-RELATED"/>
    <property type="match status" value="1"/>
</dbReference>
<dbReference type="CDD" id="cd16344">
    <property type="entry name" value="LMWPAP"/>
    <property type="match status" value="1"/>
</dbReference>
<dbReference type="PATRIC" id="fig|1196324.3.peg.3764"/>
<dbReference type="Proteomes" id="UP000004080">
    <property type="component" value="Unassembled WGS sequence"/>
</dbReference>
<dbReference type="eggNOG" id="COG0394">
    <property type="taxonomic scope" value="Bacteria"/>
</dbReference>
<evidence type="ECO:0000256" key="4">
    <source>
        <dbReference type="PIRSR" id="PIRSR617867-1"/>
    </source>
</evidence>
<dbReference type="OrthoDB" id="9784339at2"/>
<accession>I8IWG7</accession>
<keyword evidence="3" id="KW-0904">Protein phosphatase</keyword>